<evidence type="ECO:0000313" key="2">
    <source>
        <dbReference type="EMBL" id="KAF6203061.1"/>
    </source>
</evidence>
<dbReference type="AlphaFoldDB" id="A0A8S9X417"/>
<feature type="compositionally biased region" description="Low complexity" evidence="1">
    <location>
        <begin position="232"/>
        <end position="247"/>
    </location>
</feature>
<dbReference type="Proteomes" id="UP000466442">
    <property type="component" value="Unassembled WGS sequence"/>
</dbReference>
<proteinExistence type="predicted"/>
<feature type="compositionally biased region" description="Low complexity" evidence="1">
    <location>
        <begin position="342"/>
        <end position="351"/>
    </location>
</feature>
<reference evidence="2" key="1">
    <citation type="journal article" date="2021" name="Mol. Ecol. Resour.">
        <title>Apolygus lucorum genome provides insights into omnivorousness and mesophyll feeding.</title>
        <authorList>
            <person name="Liu Y."/>
            <person name="Liu H."/>
            <person name="Wang H."/>
            <person name="Huang T."/>
            <person name="Liu B."/>
            <person name="Yang B."/>
            <person name="Yin L."/>
            <person name="Li B."/>
            <person name="Zhang Y."/>
            <person name="Zhang S."/>
            <person name="Jiang F."/>
            <person name="Zhang X."/>
            <person name="Ren Y."/>
            <person name="Wang B."/>
            <person name="Wang S."/>
            <person name="Lu Y."/>
            <person name="Wu K."/>
            <person name="Fan W."/>
            <person name="Wang G."/>
        </authorList>
    </citation>
    <scope>NUCLEOTIDE SEQUENCE</scope>
    <source>
        <strain evidence="2">12Hb</strain>
    </source>
</reference>
<protein>
    <submittedName>
        <fullName evidence="2">Uncharacterized protein</fullName>
    </submittedName>
</protein>
<accession>A0A8S9X417</accession>
<evidence type="ECO:0000313" key="3">
    <source>
        <dbReference type="Proteomes" id="UP000466442"/>
    </source>
</evidence>
<feature type="compositionally biased region" description="Basic and acidic residues" evidence="1">
    <location>
        <begin position="355"/>
        <end position="364"/>
    </location>
</feature>
<dbReference type="EMBL" id="WIXP02000011">
    <property type="protein sequence ID" value="KAF6203061.1"/>
    <property type="molecule type" value="Genomic_DNA"/>
</dbReference>
<feature type="compositionally biased region" description="Basic and acidic residues" evidence="1">
    <location>
        <begin position="269"/>
        <end position="278"/>
    </location>
</feature>
<feature type="compositionally biased region" description="Basic and acidic residues" evidence="1">
    <location>
        <begin position="168"/>
        <end position="182"/>
    </location>
</feature>
<gene>
    <name evidence="2" type="ORF">GE061_003474</name>
</gene>
<feature type="region of interest" description="Disordered" evidence="1">
    <location>
        <begin position="132"/>
        <end position="394"/>
    </location>
</feature>
<sequence length="507" mass="56520">MSSKDLREIRDLALSIKDDTARNTEETKEIRSTVKQLNDSVDSARRDLLVMQREVSLLRQQNKNLQIQLDKLENKERRTGETKERAGNVLFSVPEQENENRDLASLMKEVAVLKQQGRDLTEQLEKLEKLEKERKEQDGNVGPKVCSEGESTGGITSTSSVVSTSRHARVEQQVFKKGDPPQHRHSKDKVCAEGSPVRMSASSNKPQVRPPAKQPQRKPQQPNSKEKRDGASPSHSPSPSTKGSLSSNGAQPQKPQVLKKQGSSPHRPSQQEKGKLEEGASNPKEPGTTNEQQVPLVQEPQVLLKAPPPQKPSSQQGNRNSKELNKKPVTFDDVKDEPLPTKPSSTKLKPLPKVPEADERRESQESVSLNERFSPPKGSISSNEPQDVEPQDVEPWLKNPAFSQSTDVSRRFDTRDPLAIEHKSGPFAATCVDGVLELSIDGKTIDIEKAKLLCEDTKMKVLRPLEVPDAKILLPKNRDAIILEYKGFQFETLDNGKEKVFTTRGKL</sequence>
<feature type="compositionally biased region" description="Low complexity" evidence="1">
    <location>
        <begin position="291"/>
        <end position="304"/>
    </location>
</feature>
<feature type="compositionally biased region" description="Basic and acidic residues" evidence="1">
    <location>
        <begin position="320"/>
        <end position="339"/>
    </location>
</feature>
<comment type="caution">
    <text evidence="2">The sequence shown here is derived from an EMBL/GenBank/DDBJ whole genome shotgun (WGS) entry which is preliminary data.</text>
</comment>
<name>A0A8S9X417_APOLU</name>
<evidence type="ECO:0000256" key="1">
    <source>
        <dbReference type="SAM" id="MobiDB-lite"/>
    </source>
</evidence>
<organism evidence="2 3">
    <name type="scientific">Apolygus lucorum</name>
    <name type="common">Small green plant bug</name>
    <name type="synonym">Lygocoris lucorum</name>
    <dbReference type="NCBI Taxonomy" id="248454"/>
    <lineage>
        <taxon>Eukaryota</taxon>
        <taxon>Metazoa</taxon>
        <taxon>Ecdysozoa</taxon>
        <taxon>Arthropoda</taxon>
        <taxon>Hexapoda</taxon>
        <taxon>Insecta</taxon>
        <taxon>Pterygota</taxon>
        <taxon>Neoptera</taxon>
        <taxon>Paraneoptera</taxon>
        <taxon>Hemiptera</taxon>
        <taxon>Heteroptera</taxon>
        <taxon>Panheteroptera</taxon>
        <taxon>Cimicomorpha</taxon>
        <taxon>Miridae</taxon>
        <taxon>Mirini</taxon>
        <taxon>Apolygus</taxon>
    </lineage>
</organism>
<keyword evidence="3" id="KW-1185">Reference proteome</keyword>
<feature type="compositionally biased region" description="Low complexity" evidence="1">
    <location>
        <begin position="148"/>
        <end position="165"/>
    </location>
</feature>